<feature type="transmembrane region" description="Helical" evidence="10">
    <location>
        <begin position="691"/>
        <end position="713"/>
    </location>
</feature>
<dbReference type="EMBL" id="OV121140">
    <property type="protein sequence ID" value="CAH0563877.1"/>
    <property type="molecule type" value="Genomic_DNA"/>
</dbReference>
<keyword evidence="4 9" id="KW-0130">Cell adhesion</keyword>
<dbReference type="AlphaFoldDB" id="A0A9P0FPG2"/>
<dbReference type="GO" id="GO:0008305">
    <property type="term" value="C:integrin complex"/>
    <property type="evidence" value="ECO:0007669"/>
    <property type="project" value="TreeGrafter"/>
</dbReference>
<dbReference type="OrthoDB" id="410592at2759"/>
<evidence type="ECO:0000256" key="11">
    <source>
        <dbReference type="SAM" id="SignalP"/>
    </source>
</evidence>
<dbReference type="Pfam" id="PF08725">
    <property type="entry name" value="Integrin_b_cyt"/>
    <property type="match status" value="1"/>
</dbReference>
<evidence type="ECO:0000256" key="1">
    <source>
        <dbReference type="ARBA" id="ARBA00004479"/>
    </source>
</evidence>
<dbReference type="GO" id="GO:0005178">
    <property type="term" value="F:integrin binding"/>
    <property type="evidence" value="ECO:0007669"/>
    <property type="project" value="TreeGrafter"/>
</dbReference>
<accession>A0A9P0FPG2</accession>
<dbReference type="PANTHER" id="PTHR10082:SF60">
    <property type="entry name" value="INTEGRIN BETA-PS"/>
    <property type="match status" value="1"/>
</dbReference>
<keyword evidence="7" id="KW-1015">Disulfide bond</keyword>
<dbReference type="GO" id="GO:0009986">
    <property type="term" value="C:cell surface"/>
    <property type="evidence" value="ECO:0007669"/>
    <property type="project" value="TreeGrafter"/>
</dbReference>
<dbReference type="Proteomes" id="UP001154078">
    <property type="component" value="Chromosome 9"/>
</dbReference>
<dbReference type="InterPro" id="IPR015812">
    <property type="entry name" value="Integrin_bsu"/>
</dbReference>
<dbReference type="SUPFAM" id="SSF53300">
    <property type="entry name" value="vWA-like"/>
    <property type="match status" value="1"/>
</dbReference>
<evidence type="ECO:0000256" key="9">
    <source>
        <dbReference type="RuleBase" id="RU000633"/>
    </source>
</evidence>
<feature type="domain" description="Integrin beta subunit cytoplasmic" evidence="13">
    <location>
        <begin position="714"/>
        <end position="758"/>
    </location>
</feature>
<evidence type="ECO:0000256" key="6">
    <source>
        <dbReference type="ARBA" id="ARBA00023136"/>
    </source>
</evidence>
<dbReference type="Gene3D" id="2.60.40.1510">
    <property type="entry name" value="ntegrin, alpha v. Chain A, domain 3"/>
    <property type="match status" value="1"/>
</dbReference>
<evidence type="ECO:0000256" key="8">
    <source>
        <dbReference type="ARBA" id="ARBA00023180"/>
    </source>
</evidence>
<dbReference type="Pfam" id="PF00362">
    <property type="entry name" value="Integrin_beta"/>
    <property type="match status" value="1"/>
</dbReference>
<dbReference type="PANTHER" id="PTHR10082">
    <property type="entry name" value="INTEGRIN BETA SUBUNIT"/>
    <property type="match status" value="1"/>
</dbReference>
<keyword evidence="10" id="KW-1133">Transmembrane helix</keyword>
<evidence type="ECO:0000256" key="10">
    <source>
        <dbReference type="SAM" id="Phobius"/>
    </source>
</evidence>
<dbReference type="GO" id="GO:0098609">
    <property type="term" value="P:cell-cell adhesion"/>
    <property type="evidence" value="ECO:0007669"/>
    <property type="project" value="TreeGrafter"/>
</dbReference>
<keyword evidence="15" id="KW-1185">Reference proteome</keyword>
<feature type="signal peptide" evidence="11">
    <location>
        <begin position="1"/>
        <end position="21"/>
    </location>
</feature>
<evidence type="ECO:0000256" key="2">
    <source>
        <dbReference type="ARBA" id="ARBA00007449"/>
    </source>
</evidence>
<dbReference type="GO" id="GO:0005925">
    <property type="term" value="C:focal adhesion"/>
    <property type="evidence" value="ECO:0007669"/>
    <property type="project" value="TreeGrafter"/>
</dbReference>
<sequence>MRLKLVLLPIFLNTLIHVIYSQDCTDLGVKKSCNKNENCLDCMKEHECCNWCLYGQFNTGYSCDTLTDSCNGTITLNSPTQITDHSNETFSQEYKGDETNQIVPKKFNLTLRINKPLNISFYYKPVQKYPLNLYYLVDISYTMKDHIEDLKKLGDDLKELNFTNDYQVGLGSFMDKPLMPFYRTGLNYENNPCYRSEAGSCAKGYLFKHVLNFTDKMQDFTTEVHKLYTSANLDDVDGASSALMQILNCQDEFKWRGASRKQILIATSSLMHWAGDGLLSGSVKSHPMKCLSEENLTSSIYDYPSLGDIISELKDHKTNLIIATKPDTRAYYNKFREVLGQNCFVGELKTNDTKNIMKLLEDGYNQFIKSAEFFANHTRQEFLSVEFYNNCSGVFNKSATCDDVDGSTPIEVIAEFKLIGEPPQGLEEDEILIEERSIEEQINIHVEYKGFNCICNDVPETMTKRSVVTCIHGKKDCDGCQCDPGWTGLDCSKTCLDSFETCRANNSLTCSHNGDCICGRCKCQNKYSGEFCQYRCPIANDRVCNGQLCMDGNCICNKDFTGELCDCPISKINCQLLGKACLDNGACVCNQCECNEGFTGKFCNIDKTTNTDVICDNLESCVLEKYNEENSEKPCTTTVIVKSVNTNDDMDCSTIYEKKGKICTINFEFSMKENTVYHTEPNCNVKSQARAYIYGGIGVLVPILAVFLGLIIWKSYVTRKDRIEYEAFIKEQSFSEHHNNPLYKNPVTQYENPLLGQKNK</sequence>
<dbReference type="GO" id="GO:0007229">
    <property type="term" value="P:integrin-mediated signaling pathway"/>
    <property type="evidence" value="ECO:0007669"/>
    <property type="project" value="UniProtKB-KW"/>
</dbReference>
<evidence type="ECO:0000256" key="5">
    <source>
        <dbReference type="ARBA" id="ARBA00023037"/>
    </source>
</evidence>
<keyword evidence="11" id="KW-0732">Signal</keyword>
<gene>
    <name evidence="14" type="ORF">MELIAE_LOCUS12568</name>
</gene>
<dbReference type="SMART" id="SM00187">
    <property type="entry name" value="INB"/>
    <property type="match status" value="1"/>
</dbReference>
<feature type="domain" description="Integrin beta subunit VWA" evidence="12">
    <location>
        <begin position="38"/>
        <end position="455"/>
    </location>
</feature>
<name>A0A9P0FPG2_BRAAE</name>
<dbReference type="PRINTS" id="PR01186">
    <property type="entry name" value="INTEGRINB"/>
</dbReference>
<organism evidence="14 15">
    <name type="scientific">Brassicogethes aeneus</name>
    <name type="common">Rape pollen beetle</name>
    <name type="synonym">Meligethes aeneus</name>
    <dbReference type="NCBI Taxonomy" id="1431903"/>
    <lineage>
        <taxon>Eukaryota</taxon>
        <taxon>Metazoa</taxon>
        <taxon>Ecdysozoa</taxon>
        <taxon>Arthropoda</taxon>
        <taxon>Hexapoda</taxon>
        <taxon>Insecta</taxon>
        <taxon>Pterygota</taxon>
        <taxon>Neoptera</taxon>
        <taxon>Endopterygota</taxon>
        <taxon>Coleoptera</taxon>
        <taxon>Polyphaga</taxon>
        <taxon>Cucujiformia</taxon>
        <taxon>Nitidulidae</taxon>
        <taxon>Meligethinae</taxon>
        <taxon>Brassicogethes</taxon>
    </lineage>
</organism>
<dbReference type="GO" id="GO:0007160">
    <property type="term" value="P:cell-matrix adhesion"/>
    <property type="evidence" value="ECO:0007669"/>
    <property type="project" value="TreeGrafter"/>
</dbReference>
<evidence type="ECO:0000313" key="14">
    <source>
        <dbReference type="EMBL" id="CAH0563877.1"/>
    </source>
</evidence>
<reference evidence="14" key="1">
    <citation type="submission" date="2021-12" db="EMBL/GenBank/DDBJ databases">
        <authorList>
            <person name="King R."/>
        </authorList>
    </citation>
    <scope>NUCLEOTIDE SEQUENCE</scope>
</reference>
<keyword evidence="8" id="KW-0325">Glycoprotein</keyword>
<proteinExistence type="inferred from homology"/>
<dbReference type="InterPro" id="IPR002369">
    <property type="entry name" value="Integrin_bsu_VWA"/>
</dbReference>
<dbReference type="GO" id="GO:0016477">
    <property type="term" value="P:cell migration"/>
    <property type="evidence" value="ECO:0007669"/>
    <property type="project" value="TreeGrafter"/>
</dbReference>
<dbReference type="SMART" id="SM01241">
    <property type="entry name" value="Integrin_b_cyt"/>
    <property type="match status" value="1"/>
</dbReference>
<dbReference type="Gene3D" id="2.10.25.10">
    <property type="entry name" value="Laminin"/>
    <property type="match status" value="2"/>
</dbReference>
<dbReference type="Gene3D" id="1.20.5.100">
    <property type="entry name" value="Cytochrome c1, transmembrane anchor, C-terminal"/>
    <property type="match status" value="1"/>
</dbReference>
<keyword evidence="6 10" id="KW-0472">Membrane</keyword>
<dbReference type="Gene3D" id="3.40.50.410">
    <property type="entry name" value="von Willebrand factor, type A domain"/>
    <property type="match status" value="1"/>
</dbReference>
<evidence type="ECO:0000259" key="13">
    <source>
        <dbReference type="SMART" id="SM01241"/>
    </source>
</evidence>
<keyword evidence="5 9" id="KW-0401">Integrin</keyword>
<evidence type="ECO:0000259" key="12">
    <source>
        <dbReference type="SMART" id="SM00187"/>
    </source>
</evidence>
<comment type="similarity">
    <text evidence="2 9">Belongs to the integrin beta chain family.</text>
</comment>
<evidence type="ECO:0000256" key="3">
    <source>
        <dbReference type="ARBA" id="ARBA00022692"/>
    </source>
</evidence>
<feature type="chain" id="PRO_5040168529" description="Integrin beta" evidence="11">
    <location>
        <begin position="22"/>
        <end position="760"/>
    </location>
</feature>
<comment type="subcellular location">
    <subcellularLocation>
        <location evidence="9">Cell membrane</location>
        <topology evidence="9">Single-pass type I membrane protein</topology>
    </subcellularLocation>
    <subcellularLocation>
        <location evidence="1">Membrane</location>
        <topology evidence="1">Single-pass type I membrane protein</topology>
    </subcellularLocation>
</comment>
<evidence type="ECO:0000256" key="4">
    <source>
        <dbReference type="ARBA" id="ARBA00022889"/>
    </source>
</evidence>
<protein>
    <recommendedName>
        <fullName evidence="9">Integrin beta</fullName>
    </recommendedName>
</protein>
<evidence type="ECO:0000256" key="7">
    <source>
        <dbReference type="ARBA" id="ARBA00023157"/>
    </source>
</evidence>
<dbReference type="InterPro" id="IPR014836">
    <property type="entry name" value="Integrin_bsu_cyt_dom"/>
</dbReference>
<evidence type="ECO:0000313" key="15">
    <source>
        <dbReference type="Proteomes" id="UP001154078"/>
    </source>
</evidence>
<dbReference type="InterPro" id="IPR036465">
    <property type="entry name" value="vWFA_dom_sf"/>
</dbReference>
<dbReference type="GO" id="GO:0033627">
    <property type="term" value="P:cell adhesion mediated by integrin"/>
    <property type="evidence" value="ECO:0007669"/>
    <property type="project" value="TreeGrafter"/>
</dbReference>
<keyword evidence="3 9" id="KW-0812">Transmembrane</keyword>